<sequence length="104" mass="10874">VAMFDRSPRSRRVAPGAAAAVAAVAVVATTTGAFHGASRRRSDPRPLRAGSGSLRRQSASAVTAAFLRVPGAGRLRSAGVRLERSPQVARLAIEVDLWAELAEE</sequence>
<evidence type="ECO:0000256" key="1">
    <source>
        <dbReference type="SAM" id="MobiDB-lite"/>
    </source>
</evidence>
<name>A0A813IMH3_POLGL</name>
<dbReference type="AlphaFoldDB" id="A0A813IMH3"/>
<proteinExistence type="predicted"/>
<reference evidence="2" key="1">
    <citation type="submission" date="2021-02" db="EMBL/GenBank/DDBJ databases">
        <authorList>
            <person name="Dougan E. K."/>
            <person name="Rhodes N."/>
            <person name="Thang M."/>
            <person name="Chan C."/>
        </authorList>
    </citation>
    <scope>NUCLEOTIDE SEQUENCE</scope>
</reference>
<feature type="non-terminal residue" evidence="2">
    <location>
        <position position="1"/>
    </location>
</feature>
<dbReference type="EMBL" id="CAJNNW010010090">
    <property type="protein sequence ID" value="CAE8651717.1"/>
    <property type="molecule type" value="Genomic_DNA"/>
</dbReference>
<organism evidence="2 3">
    <name type="scientific">Polarella glacialis</name>
    <name type="common">Dinoflagellate</name>
    <dbReference type="NCBI Taxonomy" id="89957"/>
    <lineage>
        <taxon>Eukaryota</taxon>
        <taxon>Sar</taxon>
        <taxon>Alveolata</taxon>
        <taxon>Dinophyceae</taxon>
        <taxon>Suessiales</taxon>
        <taxon>Suessiaceae</taxon>
        <taxon>Polarella</taxon>
    </lineage>
</organism>
<feature type="region of interest" description="Disordered" evidence="1">
    <location>
        <begin position="34"/>
        <end position="56"/>
    </location>
</feature>
<evidence type="ECO:0000313" key="3">
    <source>
        <dbReference type="Proteomes" id="UP000626109"/>
    </source>
</evidence>
<protein>
    <submittedName>
        <fullName evidence="2">Uncharacterized protein</fullName>
    </submittedName>
</protein>
<gene>
    <name evidence="2" type="ORF">PGLA2088_LOCUS9197</name>
</gene>
<comment type="caution">
    <text evidence="2">The sequence shown here is derived from an EMBL/GenBank/DDBJ whole genome shotgun (WGS) entry which is preliminary data.</text>
</comment>
<dbReference type="Proteomes" id="UP000626109">
    <property type="component" value="Unassembled WGS sequence"/>
</dbReference>
<evidence type="ECO:0000313" key="2">
    <source>
        <dbReference type="EMBL" id="CAE8651717.1"/>
    </source>
</evidence>
<accession>A0A813IMH3</accession>
<feature type="non-terminal residue" evidence="2">
    <location>
        <position position="104"/>
    </location>
</feature>